<keyword evidence="3" id="KW-0969">Cilium</keyword>
<protein>
    <submittedName>
        <fullName evidence="3">Flagellar motility protein MotE, a chaperone for MotC folding</fullName>
    </submittedName>
</protein>
<organism evidence="3 4">
    <name type="scientific">Natribacillus halophilus</name>
    <dbReference type="NCBI Taxonomy" id="549003"/>
    <lineage>
        <taxon>Bacteria</taxon>
        <taxon>Bacillati</taxon>
        <taxon>Bacillota</taxon>
        <taxon>Bacilli</taxon>
        <taxon>Bacillales</taxon>
        <taxon>Bacillaceae</taxon>
        <taxon>Natribacillus</taxon>
    </lineage>
</organism>
<keyword evidence="4" id="KW-1185">Reference proteome</keyword>
<evidence type="ECO:0000313" key="4">
    <source>
        <dbReference type="Proteomes" id="UP000198853"/>
    </source>
</evidence>
<evidence type="ECO:0000256" key="2">
    <source>
        <dbReference type="SAM" id="Phobius"/>
    </source>
</evidence>
<accession>A0A1G8PN63</accession>
<feature type="transmembrane region" description="Helical" evidence="2">
    <location>
        <begin position="12"/>
        <end position="37"/>
    </location>
</feature>
<keyword evidence="3" id="KW-0282">Flagellum</keyword>
<sequence length="188" mass="20969">MAKKSKRKENGLPMFLFLIVIPAAVLVVLGGVLLSLLGMNPMEQVRSAAGQLPVVSTWITAEDDDEVGENEGSLMENDDEIMRLEQALQQAEETIEELEEEIEQMEEDEAFAQSGEDMAEEDEAPEELARIARVYENMNPRRAAEIMEELSDDVVLLHMSEMNDDSRSDILQNMDPERAADITTLLGG</sequence>
<evidence type="ECO:0000313" key="3">
    <source>
        <dbReference type="EMBL" id="SDI93907.1"/>
    </source>
</evidence>
<keyword evidence="1" id="KW-0175">Coiled coil</keyword>
<dbReference type="SUPFAM" id="SSF158791">
    <property type="entry name" value="MgtE N-terminal domain-like"/>
    <property type="match status" value="1"/>
</dbReference>
<proteinExistence type="predicted"/>
<dbReference type="Proteomes" id="UP000198853">
    <property type="component" value="Unassembled WGS sequence"/>
</dbReference>
<dbReference type="OrthoDB" id="2888242at2"/>
<keyword evidence="2" id="KW-1133">Transmembrane helix</keyword>
<dbReference type="EMBL" id="FNEN01000009">
    <property type="protein sequence ID" value="SDI93907.1"/>
    <property type="molecule type" value="Genomic_DNA"/>
</dbReference>
<dbReference type="Gene3D" id="1.25.60.10">
    <property type="entry name" value="MgtE N-terminal domain-like"/>
    <property type="match status" value="1"/>
</dbReference>
<keyword evidence="2" id="KW-0472">Membrane</keyword>
<keyword evidence="2" id="KW-0812">Transmembrane</keyword>
<dbReference type="RefSeq" id="WP_090398840.1">
    <property type="nucleotide sequence ID" value="NZ_FNEN01000009.1"/>
</dbReference>
<keyword evidence="3" id="KW-0966">Cell projection</keyword>
<evidence type="ECO:0000256" key="1">
    <source>
        <dbReference type="SAM" id="Coils"/>
    </source>
</evidence>
<gene>
    <name evidence="3" type="ORF">SAMN04488123_10920</name>
</gene>
<feature type="coiled-coil region" evidence="1">
    <location>
        <begin position="74"/>
        <end position="115"/>
    </location>
</feature>
<dbReference type="AlphaFoldDB" id="A0A1G8PN63"/>
<name>A0A1G8PN63_9BACI</name>
<reference evidence="3 4" key="1">
    <citation type="submission" date="2016-10" db="EMBL/GenBank/DDBJ databases">
        <authorList>
            <person name="de Groot N.N."/>
        </authorList>
    </citation>
    <scope>NUCLEOTIDE SEQUENCE [LARGE SCALE GENOMIC DNA]</scope>
    <source>
        <strain evidence="3 4">DSM 21771</strain>
    </source>
</reference>
<dbReference type="InterPro" id="IPR038076">
    <property type="entry name" value="MgtE_N_sf"/>
</dbReference>